<name>A0A2Z4U8Q5_9FIRM</name>
<dbReference type="Proteomes" id="UP000250003">
    <property type="component" value="Chromosome"/>
</dbReference>
<organism evidence="1 2">
    <name type="scientific">Blautia argi</name>
    <dbReference type="NCBI Taxonomy" id="1912897"/>
    <lineage>
        <taxon>Bacteria</taxon>
        <taxon>Bacillati</taxon>
        <taxon>Bacillota</taxon>
        <taxon>Clostridia</taxon>
        <taxon>Lachnospirales</taxon>
        <taxon>Lachnospiraceae</taxon>
        <taxon>Blautia</taxon>
    </lineage>
</organism>
<evidence type="ECO:0000313" key="2">
    <source>
        <dbReference type="Proteomes" id="UP000250003"/>
    </source>
</evidence>
<dbReference type="AlphaFoldDB" id="A0A2Z4U8Q5"/>
<dbReference type="EMBL" id="CP030280">
    <property type="protein sequence ID" value="AWY97406.1"/>
    <property type="molecule type" value="Genomic_DNA"/>
</dbReference>
<reference evidence="2" key="1">
    <citation type="submission" date="2018-06" db="EMBL/GenBank/DDBJ databases">
        <title>Description of Blautia argi sp. nov., a new anaerobic isolated from dog feces.</title>
        <authorList>
            <person name="Chang Y.-H."/>
            <person name="Paek J."/>
            <person name="Shin Y."/>
        </authorList>
    </citation>
    <scope>NUCLEOTIDE SEQUENCE [LARGE SCALE GENOMIC DNA]</scope>
    <source>
        <strain evidence="2">KCTC 15426</strain>
    </source>
</reference>
<proteinExistence type="predicted"/>
<keyword evidence="2" id="KW-1185">Reference proteome</keyword>
<gene>
    <name evidence="1" type="ORF">DQQ01_03730</name>
</gene>
<protein>
    <submittedName>
        <fullName evidence="1">Uncharacterized protein</fullName>
    </submittedName>
</protein>
<dbReference type="KEGG" id="blau:DQQ01_03730"/>
<accession>A0A2Z4U8Q5</accession>
<sequence length="73" mass="8537">MAHKLAARSRPKDTFFRFFIRCSPFLLSSALNMCQTMLFYTRTPSWKNFPYLAKKAKKLPADFTTGRKAFISH</sequence>
<evidence type="ECO:0000313" key="1">
    <source>
        <dbReference type="EMBL" id="AWY97406.1"/>
    </source>
</evidence>